<reference evidence="2 3" key="1">
    <citation type="journal article" date="2018" name="Sci. Rep.">
        <title>Comparative genomics provides insights into the lifestyle and reveals functional heterogeneity of dark septate endophytic fungi.</title>
        <authorList>
            <person name="Knapp D.G."/>
            <person name="Nemeth J.B."/>
            <person name="Barry K."/>
            <person name="Hainaut M."/>
            <person name="Henrissat B."/>
            <person name="Johnson J."/>
            <person name="Kuo A."/>
            <person name="Lim J.H.P."/>
            <person name="Lipzen A."/>
            <person name="Nolan M."/>
            <person name="Ohm R.A."/>
            <person name="Tamas L."/>
            <person name="Grigoriev I.V."/>
            <person name="Spatafora J.W."/>
            <person name="Nagy L.G."/>
            <person name="Kovacs G.M."/>
        </authorList>
    </citation>
    <scope>NUCLEOTIDE SEQUENCE [LARGE SCALE GENOMIC DNA]</scope>
    <source>
        <strain evidence="2 3">DSE2036</strain>
    </source>
</reference>
<dbReference type="OrthoDB" id="2142759at2759"/>
<sequence length="67" mass="7314">MPFESLQARSKYDTPSHKDGGQGVPADLNYKVYLRHPGYSDTGNILLALPALDHSQGGIHHETARIA</sequence>
<organism evidence="2 3">
    <name type="scientific">Periconia macrospinosa</name>
    <dbReference type="NCBI Taxonomy" id="97972"/>
    <lineage>
        <taxon>Eukaryota</taxon>
        <taxon>Fungi</taxon>
        <taxon>Dikarya</taxon>
        <taxon>Ascomycota</taxon>
        <taxon>Pezizomycotina</taxon>
        <taxon>Dothideomycetes</taxon>
        <taxon>Pleosporomycetidae</taxon>
        <taxon>Pleosporales</taxon>
        <taxon>Massarineae</taxon>
        <taxon>Periconiaceae</taxon>
        <taxon>Periconia</taxon>
    </lineage>
</organism>
<protein>
    <submittedName>
        <fullName evidence="2">Uncharacterized protein</fullName>
    </submittedName>
</protein>
<dbReference type="EMBL" id="KZ806696">
    <property type="protein sequence ID" value="PVH90116.1"/>
    <property type="molecule type" value="Genomic_DNA"/>
</dbReference>
<feature type="compositionally biased region" description="Basic and acidic residues" evidence="1">
    <location>
        <begin position="10"/>
        <end position="20"/>
    </location>
</feature>
<gene>
    <name evidence="2" type="ORF">DM02DRAFT_665510</name>
</gene>
<name>A0A2V1CWM7_9PLEO</name>
<evidence type="ECO:0000313" key="2">
    <source>
        <dbReference type="EMBL" id="PVH90116.1"/>
    </source>
</evidence>
<evidence type="ECO:0000256" key="1">
    <source>
        <dbReference type="SAM" id="MobiDB-lite"/>
    </source>
</evidence>
<feature type="region of interest" description="Disordered" evidence="1">
    <location>
        <begin position="1"/>
        <end position="24"/>
    </location>
</feature>
<evidence type="ECO:0000313" key="3">
    <source>
        <dbReference type="Proteomes" id="UP000244855"/>
    </source>
</evidence>
<accession>A0A2V1CWM7</accession>
<proteinExistence type="predicted"/>
<dbReference type="AlphaFoldDB" id="A0A2V1CWM7"/>
<keyword evidence="3" id="KW-1185">Reference proteome</keyword>
<dbReference type="Proteomes" id="UP000244855">
    <property type="component" value="Unassembled WGS sequence"/>
</dbReference>
<feature type="non-terminal residue" evidence="2">
    <location>
        <position position="67"/>
    </location>
</feature>